<reference evidence="1" key="1">
    <citation type="submission" date="2018-02" db="EMBL/GenBank/DDBJ databases">
        <title>Rhizophora mucronata_Transcriptome.</title>
        <authorList>
            <person name="Meera S.P."/>
            <person name="Sreeshan A."/>
            <person name="Augustine A."/>
        </authorList>
    </citation>
    <scope>NUCLEOTIDE SEQUENCE</scope>
    <source>
        <tissue evidence="1">Leaf</tissue>
    </source>
</reference>
<protein>
    <submittedName>
        <fullName evidence="1">Uncharacterized protein</fullName>
    </submittedName>
</protein>
<name>A0A2P2NXJ6_RHIMU</name>
<sequence length="21" mass="2354">MVGNQLSLVNNVSDYQLSRCL</sequence>
<evidence type="ECO:0000313" key="1">
    <source>
        <dbReference type="EMBL" id="MBX47248.1"/>
    </source>
</evidence>
<accession>A0A2P2NXJ6</accession>
<proteinExistence type="predicted"/>
<dbReference type="EMBL" id="GGEC01066764">
    <property type="protein sequence ID" value="MBX47248.1"/>
    <property type="molecule type" value="Transcribed_RNA"/>
</dbReference>
<organism evidence="1">
    <name type="scientific">Rhizophora mucronata</name>
    <name type="common">Asiatic mangrove</name>
    <dbReference type="NCBI Taxonomy" id="61149"/>
    <lineage>
        <taxon>Eukaryota</taxon>
        <taxon>Viridiplantae</taxon>
        <taxon>Streptophyta</taxon>
        <taxon>Embryophyta</taxon>
        <taxon>Tracheophyta</taxon>
        <taxon>Spermatophyta</taxon>
        <taxon>Magnoliopsida</taxon>
        <taxon>eudicotyledons</taxon>
        <taxon>Gunneridae</taxon>
        <taxon>Pentapetalae</taxon>
        <taxon>rosids</taxon>
        <taxon>fabids</taxon>
        <taxon>Malpighiales</taxon>
        <taxon>Rhizophoraceae</taxon>
        <taxon>Rhizophora</taxon>
    </lineage>
</organism>
<dbReference type="AlphaFoldDB" id="A0A2P2NXJ6"/>